<dbReference type="PANTHER" id="PTHR42771">
    <property type="entry name" value="IRON(3+)-HYDROXAMATE IMPORT ATP-BINDING PROTEIN FHUC"/>
    <property type="match status" value="1"/>
</dbReference>
<dbReference type="InterPro" id="IPR051535">
    <property type="entry name" value="Siderophore_ABC-ATPase"/>
</dbReference>
<dbReference type="Pfam" id="PF00005">
    <property type="entry name" value="ABC_tran"/>
    <property type="match status" value="1"/>
</dbReference>
<evidence type="ECO:0000256" key="3">
    <source>
        <dbReference type="ARBA" id="ARBA00022448"/>
    </source>
</evidence>
<gene>
    <name evidence="12" type="ORF">H4O21_08145</name>
</gene>
<dbReference type="FunFam" id="3.40.50.300:FF:000134">
    <property type="entry name" value="Iron-enterobactin ABC transporter ATP-binding protein"/>
    <property type="match status" value="1"/>
</dbReference>
<dbReference type="GO" id="GO:0005886">
    <property type="term" value="C:plasma membrane"/>
    <property type="evidence" value="ECO:0007669"/>
    <property type="project" value="UniProtKB-SubCell"/>
</dbReference>
<evidence type="ECO:0000256" key="8">
    <source>
        <dbReference type="ARBA" id="ARBA00023004"/>
    </source>
</evidence>
<sequence length="303" mass="33478">MCSGGSYRPYFICADPAALRTDHRHYRRTCLYLPVTEKASGCKGAIVTAISAHHICVQYQQTQVLKQLDVTLPEGKVTALLGANGCGKSTLLKALSGQQTITEGEIRLGQDPLGALSRKAIARKLAFLPQHPQAPDTMTVAELVMLGRYPYRRFLAISSAEDHRVVQDALVKTGLETLADRHLNRLSGGQRQRAWLAMVLAQQAPLMMLDEPTSFLDIAHQYELLSLVRQLNREQGTTVVMVLHDISQAIYFSDHILLMKQGQILAQGAPGEVINEDSIQQVFGFNCRLEQSGQTQLLVPEGY</sequence>
<keyword evidence="10" id="KW-0472">Membrane</keyword>
<proteinExistence type="inferred from homology"/>
<keyword evidence="3" id="KW-0813">Transport</keyword>
<dbReference type="PROSITE" id="PS00211">
    <property type="entry name" value="ABC_TRANSPORTER_1"/>
    <property type="match status" value="1"/>
</dbReference>
<protein>
    <submittedName>
        <fullName evidence="12">ABC transporter ATP-binding protein</fullName>
    </submittedName>
</protein>
<comment type="subcellular location">
    <subcellularLocation>
        <location evidence="1">Cell membrane</location>
        <topology evidence="1">Peripheral membrane protein</topology>
    </subcellularLocation>
</comment>
<keyword evidence="7 12" id="KW-0067">ATP-binding</keyword>
<reference evidence="12 13" key="1">
    <citation type="submission" date="2020-08" db="EMBL/GenBank/DDBJ databases">
        <title>Oceanospirillum sp. nov. isolated from marine sediment.</title>
        <authorList>
            <person name="Ji X."/>
        </authorList>
    </citation>
    <scope>NUCLEOTIDE SEQUENCE [LARGE SCALE GENOMIC DNA]</scope>
    <source>
        <strain evidence="12 13">D5</strain>
    </source>
</reference>
<accession>A0A839INR2</accession>
<dbReference type="CDD" id="cd03214">
    <property type="entry name" value="ABC_Iron-Siderophores_B12_Hemin"/>
    <property type="match status" value="1"/>
</dbReference>
<dbReference type="EMBL" id="JACJFM010000008">
    <property type="protein sequence ID" value="MBB1486578.1"/>
    <property type="molecule type" value="Genomic_DNA"/>
</dbReference>
<evidence type="ECO:0000256" key="7">
    <source>
        <dbReference type="ARBA" id="ARBA00022840"/>
    </source>
</evidence>
<keyword evidence="13" id="KW-1185">Reference proteome</keyword>
<evidence type="ECO:0000256" key="5">
    <source>
        <dbReference type="ARBA" id="ARBA00022496"/>
    </source>
</evidence>
<dbReference type="GO" id="GO:0005524">
    <property type="term" value="F:ATP binding"/>
    <property type="evidence" value="ECO:0007669"/>
    <property type="project" value="UniProtKB-KW"/>
</dbReference>
<evidence type="ECO:0000256" key="6">
    <source>
        <dbReference type="ARBA" id="ARBA00022741"/>
    </source>
</evidence>
<comment type="caution">
    <text evidence="12">The sequence shown here is derived from an EMBL/GenBank/DDBJ whole genome shotgun (WGS) entry which is preliminary data.</text>
</comment>
<dbReference type="GO" id="GO:0006826">
    <property type="term" value="P:iron ion transport"/>
    <property type="evidence" value="ECO:0007669"/>
    <property type="project" value="UniProtKB-KW"/>
</dbReference>
<keyword evidence="6" id="KW-0547">Nucleotide-binding</keyword>
<name>A0A839INR2_9GAMM</name>
<dbReference type="InterPro" id="IPR017871">
    <property type="entry name" value="ABC_transporter-like_CS"/>
</dbReference>
<dbReference type="SUPFAM" id="SSF52540">
    <property type="entry name" value="P-loop containing nucleoside triphosphate hydrolases"/>
    <property type="match status" value="1"/>
</dbReference>
<evidence type="ECO:0000259" key="11">
    <source>
        <dbReference type="PROSITE" id="PS50893"/>
    </source>
</evidence>
<dbReference type="AlphaFoldDB" id="A0A839INR2"/>
<evidence type="ECO:0000256" key="4">
    <source>
        <dbReference type="ARBA" id="ARBA00022475"/>
    </source>
</evidence>
<comment type="similarity">
    <text evidence="2">Belongs to the ABC transporter superfamily.</text>
</comment>
<evidence type="ECO:0000313" key="12">
    <source>
        <dbReference type="EMBL" id="MBB1486578.1"/>
    </source>
</evidence>
<dbReference type="InterPro" id="IPR003439">
    <property type="entry name" value="ABC_transporter-like_ATP-bd"/>
</dbReference>
<evidence type="ECO:0000256" key="10">
    <source>
        <dbReference type="ARBA" id="ARBA00023136"/>
    </source>
</evidence>
<organism evidence="12 13">
    <name type="scientific">Oceanospirillum sediminis</name>
    <dbReference type="NCBI Taxonomy" id="2760088"/>
    <lineage>
        <taxon>Bacteria</taxon>
        <taxon>Pseudomonadati</taxon>
        <taxon>Pseudomonadota</taxon>
        <taxon>Gammaproteobacteria</taxon>
        <taxon>Oceanospirillales</taxon>
        <taxon>Oceanospirillaceae</taxon>
        <taxon>Oceanospirillum</taxon>
    </lineage>
</organism>
<evidence type="ECO:0000313" key="13">
    <source>
        <dbReference type="Proteomes" id="UP000565262"/>
    </source>
</evidence>
<keyword evidence="4" id="KW-1003">Cell membrane</keyword>
<dbReference type="SMART" id="SM00382">
    <property type="entry name" value="AAA"/>
    <property type="match status" value="1"/>
</dbReference>
<keyword evidence="5" id="KW-0410">Iron transport</keyword>
<dbReference type="PANTHER" id="PTHR42771:SF2">
    <property type="entry name" value="IRON(3+)-HYDROXAMATE IMPORT ATP-BINDING PROTEIN FHUC"/>
    <property type="match status" value="1"/>
</dbReference>
<evidence type="ECO:0000256" key="9">
    <source>
        <dbReference type="ARBA" id="ARBA00023065"/>
    </source>
</evidence>
<dbReference type="Proteomes" id="UP000565262">
    <property type="component" value="Unassembled WGS sequence"/>
</dbReference>
<evidence type="ECO:0000256" key="1">
    <source>
        <dbReference type="ARBA" id="ARBA00004202"/>
    </source>
</evidence>
<keyword evidence="8" id="KW-0408">Iron</keyword>
<dbReference type="PROSITE" id="PS50893">
    <property type="entry name" value="ABC_TRANSPORTER_2"/>
    <property type="match status" value="1"/>
</dbReference>
<dbReference type="InterPro" id="IPR027417">
    <property type="entry name" value="P-loop_NTPase"/>
</dbReference>
<dbReference type="GO" id="GO:0016887">
    <property type="term" value="F:ATP hydrolysis activity"/>
    <property type="evidence" value="ECO:0007669"/>
    <property type="project" value="InterPro"/>
</dbReference>
<evidence type="ECO:0000256" key="2">
    <source>
        <dbReference type="ARBA" id="ARBA00005417"/>
    </source>
</evidence>
<dbReference type="Gene3D" id="3.40.50.300">
    <property type="entry name" value="P-loop containing nucleotide triphosphate hydrolases"/>
    <property type="match status" value="1"/>
</dbReference>
<feature type="domain" description="ABC transporter" evidence="11">
    <location>
        <begin position="50"/>
        <end position="286"/>
    </location>
</feature>
<keyword evidence="9" id="KW-0406">Ion transport</keyword>
<dbReference type="InterPro" id="IPR003593">
    <property type="entry name" value="AAA+_ATPase"/>
</dbReference>